<dbReference type="SUPFAM" id="SSF55797">
    <property type="entry name" value="PR-1-like"/>
    <property type="match status" value="1"/>
</dbReference>
<keyword evidence="3" id="KW-0732">Signal</keyword>
<accession>A0A8T0H3Z9</accession>
<comment type="function">
    <text evidence="1">Probably involved in the defense reaction of plants against pathogens.</text>
</comment>
<feature type="chain" id="PRO_5035806279" description="SCP domain-containing protein" evidence="3">
    <location>
        <begin position="27"/>
        <end position="168"/>
    </location>
</feature>
<evidence type="ECO:0000259" key="4">
    <source>
        <dbReference type="SMART" id="SM00198"/>
    </source>
</evidence>
<dbReference type="Gene3D" id="3.40.33.10">
    <property type="entry name" value="CAP"/>
    <property type="match status" value="1"/>
</dbReference>
<reference evidence="5" key="1">
    <citation type="submission" date="2020-06" db="EMBL/GenBank/DDBJ databases">
        <title>WGS assembly of Ceratodon purpureus strain R40.</title>
        <authorList>
            <person name="Carey S.B."/>
            <person name="Jenkins J."/>
            <person name="Shu S."/>
            <person name="Lovell J.T."/>
            <person name="Sreedasyam A."/>
            <person name="Maumus F."/>
            <person name="Tiley G.P."/>
            <person name="Fernandez-Pozo N."/>
            <person name="Barry K."/>
            <person name="Chen C."/>
            <person name="Wang M."/>
            <person name="Lipzen A."/>
            <person name="Daum C."/>
            <person name="Saski C.A."/>
            <person name="Payton A.C."/>
            <person name="Mcbreen J.C."/>
            <person name="Conrad R.E."/>
            <person name="Kollar L.M."/>
            <person name="Olsson S."/>
            <person name="Huttunen S."/>
            <person name="Landis J.B."/>
            <person name="Wickett N.J."/>
            <person name="Johnson M.G."/>
            <person name="Rensing S.A."/>
            <person name="Grimwood J."/>
            <person name="Schmutz J."/>
            <person name="Mcdaniel S.F."/>
        </authorList>
    </citation>
    <scope>NUCLEOTIDE SEQUENCE</scope>
    <source>
        <strain evidence="5">R40</strain>
    </source>
</reference>
<dbReference type="PRINTS" id="PR00838">
    <property type="entry name" value="V5ALLERGEN"/>
</dbReference>
<dbReference type="Pfam" id="PF00188">
    <property type="entry name" value="CAP"/>
    <property type="match status" value="1"/>
</dbReference>
<evidence type="ECO:0000256" key="1">
    <source>
        <dbReference type="ARBA" id="ARBA00003143"/>
    </source>
</evidence>
<dbReference type="Proteomes" id="UP000822688">
    <property type="component" value="Chromosome 8"/>
</dbReference>
<evidence type="ECO:0000256" key="2">
    <source>
        <dbReference type="ARBA" id="ARBA00023265"/>
    </source>
</evidence>
<dbReference type="InterPro" id="IPR014044">
    <property type="entry name" value="CAP_dom"/>
</dbReference>
<feature type="domain" description="SCP" evidence="4">
    <location>
        <begin position="29"/>
        <end position="164"/>
    </location>
</feature>
<dbReference type="PROSITE" id="PS01009">
    <property type="entry name" value="CRISP_1"/>
    <property type="match status" value="1"/>
</dbReference>
<sequence length="168" mass="17950">MARSWSCAILFAVLFIATGAISVAQAQAPDQAEWLAAHNAVRSAEGVGLVPFTWSTAAYNYALAWAQDRAASASCFGHSSSDTYGENIAWSSSTTATPTWAVNYWASEKANYDYASNTCTGVCGHYTQIVWNTTTSVGCASAVCTGTEGKFFTCNYSPAGNMDNRRPY</sequence>
<evidence type="ECO:0000313" key="5">
    <source>
        <dbReference type="EMBL" id="KAG0565495.1"/>
    </source>
</evidence>
<dbReference type="PROSITE" id="PS01010">
    <property type="entry name" value="CRISP_2"/>
    <property type="match status" value="1"/>
</dbReference>
<gene>
    <name evidence="5" type="ORF">KC19_8G194700</name>
</gene>
<dbReference type="AlphaFoldDB" id="A0A8T0H3Z9"/>
<organism evidence="5 6">
    <name type="scientific">Ceratodon purpureus</name>
    <name type="common">Fire moss</name>
    <name type="synonym">Dicranum purpureum</name>
    <dbReference type="NCBI Taxonomy" id="3225"/>
    <lineage>
        <taxon>Eukaryota</taxon>
        <taxon>Viridiplantae</taxon>
        <taxon>Streptophyta</taxon>
        <taxon>Embryophyta</taxon>
        <taxon>Bryophyta</taxon>
        <taxon>Bryophytina</taxon>
        <taxon>Bryopsida</taxon>
        <taxon>Dicranidae</taxon>
        <taxon>Pseudoditrichales</taxon>
        <taxon>Ditrichaceae</taxon>
        <taxon>Ceratodon</taxon>
    </lineage>
</organism>
<dbReference type="FunFam" id="3.40.33.10:FF:000004">
    <property type="entry name" value="CAP, cysteine-rich secretory protein, antigen 5"/>
    <property type="match status" value="1"/>
</dbReference>
<dbReference type="PRINTS" id="PR00837">
    <property type="entry name" value="V5TPXLIKE"/>
</dbReference>
<dbReference type="InterPro" id="IPR018244">
    <property type="entry name" value="Allrgn_V5/Tpx1_CS"/>
</dbReference>
<dbReference type="EMBL" id="CM026429">
    <property type="protein sequence ID" value="KAG0565495.1"/>
    <property type="molecule type" value="Genomic_DNA"/>
</dbReference>
<dbReference type="SMART" id="SM00198">
    <property type="entry name" value="SCP"/>
    <property type="match status" value="1"/>
</dbReference>
<keyword evidence="2" id="KW-0568">Pathogenesis-related protein</keyword>
<dbReference type="InterPro" id="IPR001283">
    <property type="entry name" value="CRISP-related"/>
</dbReference>
<feature type="signal peptide" evidence="3">
    <location>
        <begin position="1"/>
        <end position="26"/>
    </location>
</feature>
<dbReference type="InterPro" id="IPR002413">
    <property type="entry name" value="V5_allergen-like"/>
</dbReference>
<keyword evidence="6" id="KW-1185">Reference proteome</keyword>
<evidence type="ECO:0000313" key="6">
    <source>
        <dbReference type="Proteomes" id="UP000822688"/>
    </source>
</evidence>
<name>A0A8T0H3Z9_CERPU</name>
<dbReference type="GO" id="GO:0005576">
    <property type="term" value="C:extracellular region"/>
    <property type="evidence" value="ECO:0007669"/>
    <property type="project" value="InterPro"/>
</dbReference>
<dbReference type="PANTHER" id="PTHR10334">
    <property type="entry name" value="CYSTEINE-RICH SECRETORY PROTEIN-RELATED"/>
    <property type="match status" value="1"/>
</dbReference>
<evidence type="ECO:0000256" key="3">
    <source>
        <dbReference type="SAM" id="SignalP"/>
    </source>
</evidence>
<dbReference type="InterPro" id="IPR035940">
    <property type="entry name" value="CAP_sf"/>
</dbReference>
<proteinExistence type="predicted"/>
<comment type="caution">
    <text evidence="5">The sequence shown here is derived from an EMBL/GenBank/DDBJ whole genome shotgun (WGS) entry which is preliminary data.</text>
</comment>
<keyword evidence="2" id="KW-0611">Plant defense</keyword>
<protein>
    <recommendedName>
        <fullName evidence="4">SCP domain-containing protein</fullName>
    </recommendedName>
</protein>